<dbReference type="RefSeq" id="XP_065330814.1">
    <property type="nucleotide sequence ID" value="XM_065474742.1"/>
</dbReference>
<proteinExistence type="predicted"/>
<evidence type="ECO:0000256" key="1">
    <source>
        <dbReference type="SAM" id="SignalP"/>
    </source>
</evidence>
<evidence type="ECO:0000313" key="3">
    <source>
        <dbReference type="Proteomes" id="UP001334084"/>
    </source>
</evidence>
<gene>
    <name evidence="2" type="ORF">VNE69_10021</name>
</gene>
<protein>
    <submittedName>
        <fullName evidence="2">SP-containing protein</fullName>
    </submittedName>
</protein>
<keyword evidence="1" id="KW-0732">Signal</keyword>
<dbReference type="KEGG" id="vnx:VNE69_10021"/>
<reference evidence="2" key="1">
    <citation type="journal article" date="2024" name="BMC Genomics">
        <title>Functional annotation of a divergent genome using sequence and structure-based similarity.</title>
        <authorList>
            <person name="Svedberg D."/>
            <person name="Winiger R.R."/>
            <person name="Berg A."/>
            <person name="Sharma H."/>
            <person name="Tellgren-Roth C."/>
            <person name="Debrunner-Vossbrinck B.A."/>
            <person name="Vossbrinck C.R."/>
            <person name="Barandun J."/>
        </authorList>
    </citation>
    <scope>NUCLEOTIDE SEQUENCE</scope>
    <source>
        <strain evidence="2">Illinois isolate</strain>
    </source>
</reference>
<feature type="chain" id="PRO_5043332296" evidence="1">
    <location>
        <begin position="17"/>
        <end position="258"/>
    </location>
</feature>
<keyword evidence="3" id="KW-1185">Reference proteome</keyword>
<dbReference type="AlphaFoldDB" id="A0AAX4JF76"/>
<dbReference type="GeneID" id="90542503"/>
<sequence length="258" mass="30234">MFAIFLLCLSVQLSRSIPENKRGTKDFLGKVSLDSLDNCPWVLKNNIDMNFIIKDRKKFKRVAGEIFEEIVRSFDFFSLVLDIFGPIILDTKSKYFSIYYNSLVNQHSYKLHIRRFNSLQKLVASLGLQTRDLVHAFVGINWRKSLFSKKDMFLLMNYAIDIKVNKDCKWKIEQVFNPEKYEKLLDVAKQSKHYWILTYPGEEIRALKRGEKINMRNTRSILIPTKETFDTNSIFSNFLNLNISNISRPSNTSSYIGN</sequence>
<feature type="signal peptide" evidence="1">
    <location>
        <begin position="1"/>
        <end position="16"/>
    </location>
</feature>
<accession>A0AAX4JF76</accession>
<dbReference type="EMBL" id="CP142735">
    <property type="protein sequence ID" value="WUR04669.1"/>
    <property type="molecule type" value="Genomic_DNA"/>
</dbReference>
<dbReference type="Proteomes" id="UP001334084">
    <property type="component" value="Chromosome 10"/>
</dbReference>
<organism evidence="2 3">
    <name type="scientific">Vairimorpha necatrix</name>
    <dbReference type="NCBI Taxonomy" id="6039"/>
    <lineage>
        <taxon>Eukaryota</taxon>
        <taxon>Fungi</taxon>
        <taxon>Fungi incertae sedis</taxon>
        <taxon>Microsporidia</taxon>
        <taxon>Nosematidae</taxon>
        <taxon>Vairimorpha</taxon>
    </lineage>
</organism>
<evidence type="ECO:0000313" key="2">
    <source>
        <dbReference type="EMBL" id="WUR04669.1"/>
    </source>
</evidence>
<name>A0AAX4JF76_9MICR</name>